<organism evidence="1">
    <name type="scientific">Veillonella ratti</name>
    <dbReference type="NCBI Taxonomy" id="103892"/>
    <lineage>
        <taxon>Bacteria</taxon>
        <taxon>Bacillati</taxon>
        <taxon>Bacillota</taxon>
        <taxon>Negativicutes</taxon>
        <taxon>Veillonellales</taxon>
        <taxon>Veillonellaceae</taxon>
        <taxon>Veillonella</taxon>
    </lineage>
</organism>
<accession>A0A6N3C4V5</accession>
<dbReference type="Pfam" id="PF03837">
    <property type="entry name" value="RecT"/>
    <property type="match status" value="1"/>
</dbReference>
<sequence>MSNVVESKQELTMSQRFVDMVNKELSSVGGAVMPLTDHQKRLGQSYFMVIDSVLGQAEEKRLKKSEKYREALAYTWNNVDLELLARDVVSACRLGLDPAQSNHIFPIPYKNSHTNKYHMVFLKGYKGLELIAKKYALEPPKAIITELVYEKDTFRMVKKDSSHSYESYEFEIGDPFDRGEIRGGFYFLDYGISDPRNKVVVMTLADILKRKPAKASPEFWGGEKAVYTNGKPSGKEVVEGWFAEMCLKTIKRAAYNSLTIDTSKIDADYMNLKAAESDFLDSEVAREVEVNANVEVIDIEPTPAEEPKQIDNKSLFMDPVTGEVVAEGTEGAVDMFAAPDANA</sequence>
<dbReference type="GO" id="GO:0006259">
    <property type="term" value="P:DNA metabolic process"/>
    <property type="evidence" value="ECO:0007669"/>
    <property type="project" value="InterPro"/>
</dbReference>
<dbReference type="InterPro" id="IPR018330">
    <property type="entry name" value="RecT_fam"/>
</dbReference>
<dbReference type="GO" id="GO:0003677">
    <property type="term" value="F:DNA binding"/>
    <property type="evidence" value="ECO:0007669"/>
    <property type="project" value="InterPro"/>
</dbReference>
<dbReference type="AlphaFoldDB" id="A0A6N3C4V5"/>
<proteinExistence type="predicted"/>
<dbReference type="EMBL" id="CACRUX010000047">
    <property type="protein sequence ID" value="VYU08827.1"/>
    <property type="molecule type" value="Genomic_DNA"/>
</dbReference>
<protein>
    <submittedName>
        <fullName evidence="1">RecT family protein</fullName>
    </submittedName>
</protein>
<reference evidence="1" key="1">
    <citation type="submission" date="2019-11" db="EMBL/GenBank/DDBJ databases">
        <authorList>
            <person name="Feng L."/>
        </authorList>
    </citation>
    <scope>NUCLEOTIDE SEQUENCE</scope>
    <source>
        <strain evidence="1">VrattiLFYP33</strain>
    </source>
</reference>
<gene>
    <name evidence="1" type="ORF">VRLFYP33_01214</name>
</gene>
<dbReference type="RefSeq" id="WP_156704782.1">
    <property type="nucleotide sequence ID" value="NZ_CACRUX010000047.1"/>
</dbReference>
<name>A0A6N3C4V5_9FIRM</name>
<evidence type="ECO:0000313" key="1">
    <source>
        <dbReference type="EMBL" id="VYU08827.1"/>
    </source>
</evidence>